<evidence type="ECO:0000313" key="2">
    <source>
        <dbReference type="EMBL" id="ABW32735.1"/>
    </source>
</evidence>
<name>A8ZNZ9_ACAM1</name>
<dbReference type="SUPFAM" id="SSF56219">
    <property type="entry name" value="DNase I-like"/>
    <property type="match status" value="1"/>
</dbReference>
<dbReference type="AlphaFoldDB" id="A8ZNZ9"/>
<keyword evidence="3" id="KW-1185">Reference proteome</keyword>
<keyword evidence="2" id="KW-0378">Hydrolase</keyword>
<dbReference type="InterPro" id="IPR005135">
    <property type="entry name" value="Endo/exonuclease/phosphatase"/>
</dbReference>
<accession>A8ZNZ9</accession>
<dbReference type="Proteomes" id="UP000000268">
    <property type="component" value="Plasmid pREB4"/>
</dbReference>
<keyword evidence="2" id="KW-0255">Endonuclease</keyword>
<reference evidence="2 3" key="1">
    <citation type="journal article" date="2008" name="Proc. Natl. Acad. Sci. U.S.A.">
        <title>Niche adaptation and genome expansion in the chlorophyll d-producing cyanobacterium Acaryochloris marina.</title>
        <authorList>
            <person name="Swingley W.D."/>
            <person name="Chen M."/>
            <person name="Cheung P.C."/>
            <person name="Conrad A.L."/>
            <person name="Dejesa L.C."/>
            <person name="Hao J."/>
            <person name="Honchak B.M."/>
            <person name="Karbach L.E."/>
            <person name="Kurdoglu A."/>
            <person name="Lahiri S."/>
            <person name="Mastrian S.D."/>
            <person name="Miyashita H."/>
            <person name="Page L."/>
            <person name="Ramakrishna P."/>
            <person name="Satoh S."/>
            <person name="Sattley W.M."/>
            <person name="Shimada Y."/>
            <person name="Taylor H.L."/>
            <person name="Tomo T."/>
            <person name="Tsuchiya T."/>
            <person name="Wang Z.T."/>
            <person name="Raymond J."/>
            <person name="Mimuro M."/>
            <person name="Blankenship R.E."/>
            <person name="Touchman J.W."/>
        </authorList>
    </citation>
    <scope>NUCLEOTIDE SEQUENCE [LARGE SCALE GENOMIC DNA]</scope>
    <source>
        <strain evidence="3">MBIC 11017</strain>
        <plasmid evidence="3">Plasmid pREB4</plasmid>
    </source>
</reference>
<keyword evidence="2" id="KW-0269">Exonuclease</keyword>
<dbReference type="HOGENOM" id="CLU_083563_0_0_3"/>
<protein>
    <submittedName>
        <fullName evidence="2">Endonuclease/exonuclease/phosphatase</fullName>
    </submittedName>
</protein>
<feature type="domain" description="Endonuclease/exonuclease/phosphatase" evidence="1">
    <location>
        <begin position="31"/>
        <end position="248"/>
    </location>
</feature>
<dbReference type="NCBIfam" id="NF003840">
    <property type="entry name" value="PRK05421.1-2"/>
    <property type="match status" value="1"/>
</dbReference>
<geneLocation type="plasmid" evidence="2 3">
    <name>pREB4</name>
</geneLocation>
<proteinExistence type="predicted"/>
<dbReference type="EMBL" id="CP000841">
    <property type="protein sequence ID" value="ABW32735.1"/>
    <property type="molecule type" value="Genomic_DNA"/>
</dbReference>
<dbReference type="Gene3D" id="3.60.10.10">
    <property type="entry name" value="Endonuclease/exonuclease/phosphatase"/>
    <property type="match status" value="1"/>
</dbReference>
<evidence type="ECO:0000313" key="3">
    <source>
        <dbReference type="Proteomes" id="UP000000268"/>
    </source>
</evidence>
<dbReference type="RefSeq" id="WP_012167656.1">
    <property type="nucleotide sequence ID" value="NC_009929.1"/>
</dbReference>
<organism evidence="2 3">
    <name type="scientific">Acaryochloris marina (strain MBIC 11017)</name>
    <dbReference type="NCBI Taxonomy" id="329726"/>
    <lineage>
        <taxon>Bacteria</taxon>
        <taxon>Bacillati</taxon>
        <taxon>Cyanobacteriota</taxon>
        <taxon>Cyanophyceae</taxon>
        <taxon>Acaryochloridales</taxon>
        <taxon>Acaryochloridaceae</taxon>
        <taxon>Acaryochloris</taxon>
    </lineage>
</organism>
<evidence type="ECO:0000259" key="1">
    <source>
        <dbReference type="Pfam" id="PF03372"/>
    </source>
</evidence>
<dbReference type="GO" id="GO:0004519">
    <property type="term" value="F:endonuclease activity"/>
    <property type="evidence" value="ECO:0007669"/>
    <property type="project" value="UniProtKB-KW"/>
</dbReference>
<keyword evidence="2" id="KW-0540">Nuclease</keyword>
<dbReference type="InterPro" id="IPR036691">
    <property type="entry name" value="Endo/exonu/phosph_ase_sf"/>
</dbReference>
<dbReference type="GO" id="GO:0004527">
    <property type="term" value="F:exonuclease activity"/>
    <property type="evidence" value="ECO:0007669"/>
    <property type="project" value="UniProtKB-KW"/>
</dbReference>
<dbReference type="KEGG" id="amr:AM1_D0244"/>
<dbReference type="OrthoDB" id="9793162at2"/>
<dbReference type="Pfam" id="PF03372">
    <property type="entry name" value="Exo_endo_phos"/>
    <property type="match status" value="1"/>
</dbReference>
<dbReference type="NCBIfam" id="NF003842">
    <property type="entry name" value="PRK05421.1-4"/>
    <property type="match status" value="1"/>
</dbReference>
<keyword evidence="2" id="KW-0614">Plasmid</keyword>
<gene>
    <name evidence="2" type="ordered locus">AM1_D0244</name>
</gene>
<sequence length="258" mass="30037">MFRLNTAEQVLIENHQFSLMVIDQASLRILNWNIAKNNHRHEWLQDFSKLVEWYPPDLIFLQEFRFDSTLKKPFYCDAMSWQFAPNMSNPYTDQHFGVLTASKVKHQSGKSFLTQACEPFLNTPKVSLITEYSLAGSKQTLLAVNIHGINFVSTRKFQSQLQQLEAQLTIHPGPIILSGDFNTWNEYRMKVLQTMVRRLDLRQVTFSSAHYKNLKQFFDYPLDHIFYRGFTQCLGSEIVLGELSSSDHSPLVVELMLH</sequence>